<organism evidence="2 3">
    <name type="scientific">Candidatus Kaiserbacteria bacterium RIFOXYD1_FULL_42_15</name>
    <dbReference type="NCBI Taxonomy" id="1798532"/>
    <lineage>
        <taxon>Bacteria</taxon>
        <taxon>Candidatus Kaiseribacteriota</taxon>
    </lineage>
</organism>
<accession>A0A1F6FPP9</accession>
<keyword evidence="1" id="KW-0472">Membrane</keyword>
<evidence type="ECO:0000256" key="1">
    <source>
        <dbReference type="SAM" id="Phobius"/>
    </source>
</evidence>
<feature type="transmembrane region" description="Helical" evidence="1">
    <location>
        <begin position="143"/>
        <end position="163"/>
    </location>
</feature>
<evidence type="ECO:0000313" key="2">
    <source>
        <dbReference type="EMBL" id="OGG87831.1"/>
    </source>
</evidence>
<dbReference type="Proteomes" id="UP000179230">
    <property type="component" value="Unassembled WGS sequence"/>
</dbReference>
<sequence>MLPEYFALIGVGIASLGGFYYLYCTLRGTVRPHKMTYFFFGLFSLIAFASQLSQGVGMIAWATFIAGLTPFIILVAASFNSNAYWQIKRTDYLYGIIAVLAMVIWYITNEPNIALALALIADFFVAIPTLIKTYQYPKTESWQAYGINAVGFGVGIFSIHTWTFENYAFLVYLFVVNVSITALALALRNESPVAQ</sequence>
<feature type="transmembrane region" description="Helical" evidence="1">
    <location>
        <begin position="58"/>
        <end position="79"/>
    </location>
</feature>
<dbReference type="AlphaFoldDB" id="A0A1F6FPP9"/>
<comment type="caution">
    <text evidence="2">The sequence shown here is derived from an EMBL/GenBank/DDBJ whole genome shotgun (WGS) entry which is preliminary data.</text>
</comment>
<feature type="transmembrane region" description="Helical" evidence="1">
    <location>
        <begin position="91"/>
        <end position="107"/>
    </location>
</feature>
<feature type="transmembrane region" description="Helical" evidence="1">
    <location>
        <begin position="169"/>
        <end position="187"/>
    </location>
</feature>
<protein>
    <submittedName>
        <fullName evidence="2">Uncharacterized protein</fullName>
    </submittedName>
</protein>
<evidence type="ECO:0000313" key="3">
    <source>
        <dbReference type="Proteomes" id="UP000179230"/>
    </source>
</evidence>
<name>A0A1F6FPP9_9BACT</name>
<proteinExistence type="predicted"/>
<reference evidence="2 3" key="1">
    <citation type="journal article" date="2016" name="Nat. Commun.">
        <title>Thousands of microbial genomes shed light on interconnected biogeochemical processes in an aquifer system.</title>
        <authorList>
            <person name="Anantharaman K."/>
            <person name="Brown C.T."/>
            <person name="Hug L.A."/>
            <person name="Sharon I."/>
            <person name="Castelle C.J."/>
            <person name="Probst A.J."/>
            <person name="Thomas B.C."/>
            <person name="Singh A."/>
            <person name="Wilkins M.J."/>
            <person name="Karaoz U."/>
            <person name="Brodie E.L."/>
            <person name="Williams K.H."/>
            <person name="Hubbard S.S."/>
            <person name="Banfield J.F."/>
        </authorList>
    </citation>
    <scope>NUCLEOTIDE SEQUENCE [LARGE SCALE GENOMIC DNA]</scope>
</reference>
<gene>
    <name evidence="2" type="ORF">A2592_02490</name>
</gene>
<feature type="transmembrane region" description="Helical" evidence="1">
    <location>
        <begin position="6"/>
        <end position="23"/>
    </location>
</feature>
<feature type="transmembrane region" description="Helical" evidence="1">
    <location>
        <begin position="113"/>
        <end position="131"/>
    </location>
</feature>
<keyword evidence="1" id="KW-1133">Transmembrane helix</keyword>
<dbReference type="EMBL" id="MFMT01000040">
    <property type="protein sequence ID" value="OGG87831.1"/>
    <property type="molecule type" value="Genomic_DNA"/>
</dbReference>
<keyword evidence="1" id="KW-0812">Transmembrane</keyword>
<feature type="transmembrane region" description="Helical" evidence="1">
    <location>
        <begin position="35"/>
        <end position="52"/>
    </location>
</feature>